<feature type="compositionally biased region" description="Low complexity" evidence="1">
    <location>
        <begin position="500"/>
        <end position="516"/>
    </location>
</feature>
<organism evidence="2 3">
    <name type="scientific">Pisum sativum</name>
    <name type="common">Garden pea</name>
    <name type="synonym">Lathyrus oleraceus</name>
    <dbReference type="NCBI Taxonomy" id="3888"/>
    <lineage>
        <taxon>Eukaryota</taxon>
        <taxon>Viridiplantae</taxon>
        <taxon>Streptophyta</taxon>
        <taxon>Embryophyta</taxon>
        <taxon>Tracheophyta</taxon>
        <taxon>Spermatophyta</taxon>
        <taxon>Magnoliopsida</taxon>
        <taxon>eudicotyledons</taxon>
        <taxon>Gunneridae</taxon>
        <taxon>Pentapetalae</taxon>
        <taxon>rosids</taxon>
        <taxon>fabids</taxon>
        <taxon>Fabales</taxon>
        <taxon>Fabaceae</taxon>
        <taxon>Papilionoideae</taxon>
        <taxon>50 kb inversion clade</taxon>
        <taxon>NPAAA clade</taxon>
        <taxon>Hologalegina</taxon>
        <taxon>IRL clade</taxon>
        <taxon>Fabeae</taxon>
        <taxon>Lathyrus</taxon>
    </lineage>
</organism>
<dbReference type="EMBL" id="JAMSHJ010000002">
    <property type="protein sequence ID" value="KAI5437704.1"/>
    <property type="molecule type" value="Genomic_DNA"/>
</dbReference>
<dbReference type="Proteomes" id="UP001058974">
    <property type="component" value="Chromosome 2"/>
</dbReference>
<dbReference type="Gramene" id="Psat02G0371800-T1">
    <property type="protein sequence ID" value="KAI5437704.1"/>
    <property type="gene ID" value="KIW84_023718"/>
</dbReference>
<proteinExistence type="predicted"/>
<keyword evidence="3" id="KW-1185">Reference proteome</keyword>
<feature type="compositionally biased region" description="Basic and acidic residues" evidence="1">
    <location>
        <begin position="392"/>
        <end position="408"/>
    </location>
</feature>
<protein>
    <submittedName>
        <fullName evidence="2">Uncharacterized protein</fullName>
    </submittedName>
</protein>
<feature type="compositionally biased region" description="Basic and acidic residues" evidence="1">
    <location>
        <begin position="367"/>
        <end position="378"/>
    </location>
</feature>
<name>A0A9D4YFP6_PEA</name>
<dbReference type="AlphaFoldDB" id="A0A9D4YFP6"/>
<evidence type="ECO:0000313" key="3">
    <source>
        <dbReference type="Proteomes" id="UP001058974"/>
    </source>
</evidence>
<evidence type="ECO:0000313" key="2">
    <source>
        <dbReference type="EMBL" id="KAI5437704.1"/>
    </source>
</evidence>
<evidence type="ECO:0000256" key="1">
    <source>
        <dbReference type="SAM" id="MobiDB-lite"/>
    </source>
</evidence>
<gene>
    <name evidence="2" type="ORF">KIW84_023718</name>
</gene>
<comment type="caution">
    <text evidence="2">The sequence shown here is derived from an EMBL/GenBank/DDBJ whole genome shotgun (WGS) entry which is preliminary data.</text>
</comment>
<sequence>MSQEKPQDNSQNSQVMVMMPSTGQPLATTQEYSLLAELESQMWFVDSDAFHHLTPYDFHLQDFKSYVGSSKVYVWKGQTLTIKSLFSSNIQTKTLPTDKDMAYPTSNLHVPAVSTQPHHIITQLPNMVMPNSTSQSPDTHKGFEKHHFKMGDNDNAQNFTIGDEHGCASAGVVQNITSIEKTNDIVEEIENSKEVNSNDYDITKEEKNSKKVKLNEYETTEEKKAMIDSQKVIGCDIYKEFEGVKSLGTVTTYITSLKLFEIIYKNDGRLEYLDYNEVLSHLAEKDKTYKIQLVKPKRNMLEVRREIARELAKAFAAFEEEEEITSKRKMENSPIIEGKNSSKKEKISSGASPNKVEQTEVIPQSKENAKSKKNENSKNSKNSKSACKRIKKESETKRGPWHAKRENATEEEPYEPYQFRGLYICKEFNGIRSLGNVIGYCPKKNKLIIQYKTDDSIEYMTQLETLRSMAKRADVMPSPSASGSKKKTDKKKNNDEIEKASTSGTKKTTASGGPKV</sequence>
<reference evidence="2 3" key="1">
    <citation type="journal article" date="2022" name="Nat. Genet.">
        <title>Improved pea reference genome and pan-genome highlight genomic features and evolutionary characteristics.</title>
        <authorList>
            <person name="Yang T."/>
            <person name="Liu R."/>
            <person name="Luo Y."/>
            <person name="Hu S."/>
            <person name="Wang D."/>
            <person name="Wang C."/>
            <person name="Pandey M.K."/>
            <person name="Ge S."/>
            <person name="Xu Q."/>
            <person name="Li N."/>
            <person name="Li G."/>
            <person name="Huang Y."/>
            <person name="Saxena R.K."/>
            <person name="Ji Y."/>
            <person name="Li M."/>
            <person name="Yan X."/>
            <person name="He Y."/>
            <person name="Liu Y."/>
            <person name="Wang X."/>
            <person name="Xiang C."/>
            <person name="Varshney R.K."/>
            <person name="Ding H."/>
            <person name="Gao S."/>
            <person name="Zong X."/>
        </authorList>
    </citation>
    <scope>NUCLEOTIDE SEQUENCE [LARGE SCALE GENOMIC DNA]</scope>
    <source>
        <strain evidence="2 3">cv. Zhongwan 6</strain>
    </source>
</reference>
<feature type="region of interest" description="Disordered" evidence="1">
    <location>
        <begin position="471"/>
        <end position="516"/>
    </location>
</feature>
<feature type="region of interest" description="Disordered" evidence="1">
    <location>
        <begin position="326"/>
        <end position="412"/>
    </location>
</feature>
<accession>A0A9D4YFP6</accession>